<evidence type="ECO:0000313" key="1">
    <source>
        <dbReference type="EMBL" id="CAB4012963.1"/>
    </source>
</evidence>
<keyword evidence="2" id="KW-1185">Reference proteome</keyword>
<dbReference type="EMBL" id="CACRXK020007697">
    <property type="protein sequence ID" value="CAB4012963.1"/>
    <property type="molecule type" value="Genomic_DNA"/>
</dbReference>
<name>A0A7D9EP05_PARCT</name>
<gene>
    <name evidence="1" type="ORF">PACLA_8A029896</name>
</gene>
<dbReference type="AlphaFoldDB" id="A0A7D9EP05"/>
<proteinExistence type="predicted"/>
<reference evidence="1" key="1">
    <citation type="submission" date="2020-04" db="EMBL/GenBank/DDBJ databases">
        <authorList>
            <person name="Alioto T."/>
            <person name="Alioto T."/>
            <person name="Gomez Garrido J."/>
        </authorList>
    </citation>
    <scope>NUCLEOTIDE SEQUENCE</scope>
    <source>
        <strain evidence="1">A484AB</strain>
    </source>
</reference>
<sequence length="311" mass="36181">MKGTMNGVQPCWEAWSMPETYMLLMLVYHNQCSVNFRTGKDVPCKYNSDNQTKKQKQAGRPQNVSRIDAFLKVVKYLEENDEEQFTVNDLCDKMNDFLKSSDDEAYSAVYMKDKLNDHFSDKVVITTIKNKANIVTLRKTAASIINEFYCTSKQTNFEAEKAKIVSTAAQLFKSEIKNFEIATISIHVSNVPDWFDKLQAVIQTQESVDEPSEEQETTREEWMILSDLNTLFDNSEQTPESTYDWHLDRANYSQQQIQEMPTWIKTNKEEYTIEEQYDVVDINSFIEMQKLAYDIVKSHFDDISSEKDVSL</sequence>
<organism evidence="1 2">
    <name type="scientific">Paramuricea clavata</name>
    <name type="common">Red gorgonian</name>
    <name type="synonym">Violescent sea-whip</name>
    <dbReference type="NCBI Taxonomy" id="317549"/>
    <lineage>
        <taxon>Eukaryota</taxon>
        <taxon>Metazoa</taxon>
        <taxon>Cnidaria</taxon>
        <taxon>Anthozoa</taxon>
        <taxon>Octocorallia</taxon>
        <taxon>Malacalcyonacea</taxon>
        <taxon>Plexauridae</taxon>
        <taxon>Paramuricea</taxon>
    </lineage>
</organism>
<comment type="caution">
    <text evidence="1">The sequence shown here is derived from an EMBL/GenBank/DDBJ whole genome shotgun (WGS) entry which is preliminary data.</text>
</comment>
<dbReference type="OrthoDB" id="5975987at2759"/>
<protein>
    <submittedName>
        <fullName evidence="1">Uncharacterized protein</fullName>
    </submittedName>
</protein>
<accession>A0A7D9EP05</accession>
<evidence type="ECO:0000313" key="2">
    <source>
        <dbReference type="Proteomes" id="UP001152795"/>
    </source>
</evidence>
<dbReference type="Proteomes" id="UP001152795">
    <property type="component" value="Unassembled WGS sequence"/>
</dbReference>